<gene>
    <name evidence="1" type="ORF">BTN50_0887</name>
</gene>
<protein>
    <recommendedName>
        <fullName evidence="3">Mobile element protein</fullName>
    </recommendedName>
</protein>
<sequence length="47" mass="5237">MYIAADLNTYEIITTKLCSSNVTTDEVLSNFIKHTRRSINEISDGSA</sequence>
<proteinExistence type="predicted"/>
<evidence type="ECO:0008006" key="3">
    <source>
        <dbReference type="Google" id="ProtNLM"/>
    </source>
</evidence>
<dbReference type="EMBL" id="CP020660">
    <property type="protein sequence ID" value="ATF09394.1"/>
    <property type="molecule type" value="Genomic_DNA"/>
</dbReference>
<keyword evidence="2" id="KW-1185">Reference proteome</keyword>
<name>A0A291B8R1_9GAMM</name>
<organism evidence="1 2">
    <name type="scientific">Candidatus Enterovibrio altilux</name>
    <dbReference type="NCBI Taxonomy" id="1927128"/>
    <lineage>
        <taxon>Bacteria</taxon>
        <taxon>Pseudomonadati</taxon>
        <taxon>Pseudomonadota</taxon>
        <taxon>Gammaproteobacteria</taxon>
        <taxon>Vibrionales</taxon>
        <taxon>Vibrionaceae</taxon>
        <taxon>Enterovibrio</taxon>
    </lineage>
</organism>
<evidence type="ECO:0000313" key="1">
    <source>
        <dbReference type="EMBL" id="ATF09394.1"/>
    </source>
</evidence>
<dbReference type="AlphaFoldDB" id="A0A291B8R1"/>
<dbReference type="KEGG" id="elux:BTN50_0887"/>
<dbReference type="Proteomes" id="UP000218160">
    <property type="component" value="Chromosome 1"/>
</dbReference>
<evidence type="ECO:0000313" key="2">
    <source>
        <dbReference type="Proteomes" id="UP000218160"/>
    </source>
</evidence>
<reference evidence="2" key="1">
    <citation type="submission" date="2017-04" db="EMBL/GenBank/DDBJ databases">
        <title>Genome evolution of the luminous symbionts of deep sea anglerfish.</title>
        <authorList>
            <person name="Hendry T.A."/>
        </authorList>
    </citation>
    <scope>NUCLEOTIDE SEQUENCE [LARGE SCALE GENOMIC DNA]</scope>
</reference>
<accession>A0A291B8R1</accession>